<feature type="domain" description="Soluble ligand binding" evidence="17">
    <location>
        <begin position="305"/>
        <end position="346"/>
    </location>
</feature>
<evidence type="ECO:0000259" key="18">
    <source>
        <dbReference type="Pfam" id="PF22461"/>
    </source>
</evidence>
<evidence type="ECO:0000313" key="19">
    <source>
        <dbReference type="EMBL" id="WMW77375.1"/>
    </source>
</evidence>
<dbReference type="Gene3D" id="3.30.1950.10">
    <property type="entry name" value="wza like domain"/>
    <property type="match status" value="1"/>
</dbReference>
<dbReference type="PANTHER" id="PTHR33619">
    <property type="entry name" value="POLYSACCHARIDE EXPORT PROTEIN GFCE-RELATED"/>
    <property type="match status" value="1"/>
</dbReference>
<keyword evidence="10" id="KW-0626">Porin</keyword>
<keyword evidence="6 15" id="KW-0812">Transmembrane</keyword>
<keyword evidence="5" id="KW-0762">Sugar transport</keyword>
<keyword evidence="4" id="KW-1134">Transmembrane beta strand</keyword>
<evidence type="ECO:0000256" key="7">
    <source>
        <dbReference type="ARBA" id="ARBA00022729"/>
    </source>
</evidence>
<keyword evidence="8" id="KW-0625">Polysaccharide transport</keyword>
<evidence type="ECO:0000256" key="2">
    <source>
        <dbReference type="ARBA" id="ARBA00009450"/>
    </source>
</evidence>
<evidence type="ECO:0000259" key="16">
    <source>
        <dbReference type="Pfam" id="PF02563"/>
    </source>
</evidence>
<comment type="similarity">
    <text evidence="2">Belongs to the BexD/CtrA/VexA family.</text>
</comment>
<dbReference type="InterPro" id="IPR019554">
    <property type="entry name" value="Soluble_ligand-bd"/>
</dbReference>
<feature type="domain" description="Soluble ligand binding" evidence="17">
    <location>
        <begin position="478"/>
        <end position="521"/>
    </location>
</feature>
<keyword evidence="9" id="KW-0406">Ion transport</keyword>
<keyword evidence="15" id="KW-1133">Transmembrane helix</keyword>
<dbReference type="Pfam" id="PF10531">
    <property type="entry name" value="SLBB"/>
    <property type="match status" value="3"/>
</dbReference>
<evidence type="ECO:0000256" key="11">
    <source>
        <dbReference type="ARBA" id="ARBA00023136"/>
    </source>
</evidence>
<evidence type="ECO:0000256" key="15">
    <source>
        <dbReference type="SAM" id="Phobius"/>
    </source>
</evidence>
<dbReference type="Proteomes" id="UP001180481">
    <property type="component" value="Chromosome"/>
</dbReference>
<gene>
    <name evidence="19" type="ORF">RF683_07725</name>
</gene>
<keyword evidence="12" id="KW-0564">Palmitate</keyword>
<evidence type="ECO:0000256" key="13">
    <source>
        <dbReference type="ARBA" id="ARBA00023237"/>
    </source>
</evidence>
<feature type="transmembrane region" description="Helical" evidence="15">
    <location>
        <begin position="743"/>
        <end position="761"/>
    </location>
</feature>
<evidence type="ECO:0000256" key="14">
    <source>
        <dbReference type="ARBA" id="ARBA00023288"/>
    </source>
</evidence>
<keyword evidence="3" id="KW-0813">Transport</keyword>
<dbReference type="PANTHER" id="PTHR33619:SF3">
    <property type="entry name" value="POLYSACCHARIDE EXPORT PROTEIN GFCE-RELATED"/>
    <property type="match status" value="1"/>
</dbReference>
<reference evidence="19" key="1">
    <citation type="submission" date="2023-09" db="EMBL/GenBank/DDBJ databases">
        <title>Flavobacterium sp. 20NA77.7 isolated from freshwater.</title>
        <authorList>
            <person name="Le V."/>
            <person name="Ko S.-R."/>
            <person name="Ahn C.-Y."/>
            <person name="Oh H.-M."/>
        </authorList>
    </citation>
    <scope>NUCLEOTIDE SEQUENCE</scope>
    <source>
        <strain evidence="19">20NA77.7</strain>
    </source>
</reference>
<dbReference type="InterPro" id="IPR049712">
    <property type="entry name" value="Poly_export"/>
</dbReference>
<feature type="domain" description="Soluble ligand binding" evidence="17">
    <location>
        <begin position="384"/>
        <end position="433"/>
    </location>
</feature>
<sequence>MNRFLFALFFIFYSLFSFSQDFLQDKDLSQFKSDQFSDEQLIQISKELKAKQMTLEQVEPLALAKGMSMNEFIKFKARIQALPQVSNEVKKDAPDNGVTKNDVVELAKKNMVVFGSELFTTKSLSFEPNQNMPTAPNYILGPGDQIELVLYGVQQFNHTSYISKNGTVNIPNVGDIFISGLTFEAAKSKLKKQISGIYSTLSSNSSKLSVSVANYRTILVTIIGAQQSGNYRLSAMSTVYNALHVAGGPNEIGSYRKIELIRNNKVIRQIDLYQFLTKGNQSDNISLEDNDIVRIPSYDARVVLEGEIKHPGIYELLGGESLQQIISYASGFTENAYKNRILVKQKTASELKVTDLNELTFAGYIPKSGDVINIDKILDRYENRVQIKGAVYRPGVYSLLPNQILTVKKLIEKADGLKENVYLQKASIVRQKEDLTKEYISINLQAAINEKPEANLALQKEDVLLIFYNQELLDSYKISIDGEVRSPGSYAHAAGMSLYDLLLEAEYFTDKAASKITIYRNKKDPNFNPNDLEKIVSFDLNVDPKNPEVAEKFLLEPLDHVVVRRIVTYETPQMVNFSGEILYPGNYAITKKEEHFLEFLNRTGGLTDEADSRAIKITRNGLNIPIDWEGISRKPKSSINLILEPGDLVTVPKKKQTVIVSGNVMFDTEVPYKKGKSLKYYLKNAGGTSDKGWLKKVYVVHANGSASSSSSFLGFRSYPKILPGSKIIVPEKPEKSKMTTGEIIGISSILTSLAGILLAVFK</sequence>
<organism evidence="19 20">
    <name type="scientific">Flavobacterium nakdongensis</name>
    <dbReference type="NCBI Taxonomy" id="3073563"/>
    <lineage>
        <taxon>Bacteria</taxon>
        <taxon>Pseudomonadati</taxon>
        <taxon>Bacteroidota</taxon>
        <taxon>Flavobacteriia</taxon>
        <taxon>Flavobacteriales</taxon>
        <taxon>Flavobacteriaceae</taxon>
        <taxon>Flavobacterium</taxon>
    </lineage>
</organism>
<evidence type="ECO:0000256" key="10">
    <source>
        <dbReference type="ARBA" id="ARBA00023114"/>
    </source>
</evidence>
<dbReference type="Pfam" id="PF02563">
    <property type="entry name" value="Poly_export"/>
    <property type="match status" value="1"/>
</dbReference>
<evidence type="ECO:0000256" key="6">
    <source>
        <dbReference type="ARBA" id="ARBA00022692"/>
    </source>
</evidence>
<dbReference type="Pfam" id="PF22461">
    <property type="entry name" value="SLBB_2"/>
    <property type="match status" value="1"/>
</dbReference>
<keyword evidence="11 15" id="KW-0472">Membrane</keyword>
<comment type="subcellular location">
    <subcellularLocation>
        <location evidence="1">Cell outer membrane</location>
        <topology evidence="1">Multi-pass membrane protein</topology>
    </subcellularLocation>
</comment>
<feature type="domain" description="Polysaccharide export protein N-terminal" evidence="16">
    <location>
        <begin position="133"/>
        <end position="198"/>
    </location>
</feature>
<keyword evidence="20" id="KW-1185">Reference proteome</keyword>
<evidence type="ECO:0000256" key="12">
    <source>
        <dbReference type="ARBA" id="ARBA00023139"/>
    </source>
</evidence>
<evidence type="ECO:0000256" key="5">
    <source>
        <dbReference type="ARBA" id="ARBA00022597"/>
    </source>
</evidence>
<keyword evidence="14" id="KW-0449">Lipoprotein</keyword>
<evidence type="ECO:0000259" key="17">
    <source>
        <dbReference type="Pfam" id="PF10531"/>
    </source>
</evidence>
<dbReference type="RefSeq" id="WP_309531750.1">
    <property type="nucleotide sequence ID" value="NZ_CP133721.1"/>
</dbReference>
<name>A0ABY9R7Y8_9FLAO</name>
<evidence type="ECO:0000256" key="4">
    <source>
        <dbReference type="ARBA" id="ARBA00022452"/>
    </source>
</evidence>
<evidence type="ECO:0000256" key="3">
    <source>
        <dbReference type="ARBA" id="ARBA00022448"/>
    </source>
</evidence>
<dbReference type="InterPro" id="IPR054765">
    <property type="entry name" value="SLBB_dom"/>
</dbReference>
<dbReference type="EMBL" id="CP133721">
    <property type="protein sequence ID" value="WMW77375.1"/>
    <property type="molecule type" value="Genomic_DNA"/>
</dbReference>
<accession>A0ABY9R7Y8</accession>
<protein>
    <submittedName>
        <fullName evidence="19">SLBB domain-containing protein</fullName>
    </submittedName>
</protein>
<dbReference type="Gene3D" id="3.10.560.10">
    <property type="entry name" value="Outer membrane lipoprotein wza domain like"/>
    <property type="match status" value="6"/>
</dbReference>
<keyword evidence="13" id="KW-0998">Cell outer membrane</keyword>
<feature type="domain" description="SLBB" evidence="18">
    <location>
        <begin position="574"/>
        <end position="651"/>
    </location>
</feature>
<proteinExistence type="inferred from homology"/>
<dbReference type="InterPro" id="IPR003715">
    <property type="entry name" value="Poly_export_N"/>
</dbReference>
<keyword evidence="7" id="KW-0732">Signal</keyword>
<evidence type="ECO:0000256" key="9">
    <source>
        <dbReference type="ARBA" id="ARBA00023065"/>
    </source>
</evidence>
<evidence type="ECO:0000256" key="1">
    <source>
        <dbReference type="ARBA" id="ARBA00004571"/>
    </source>
</evidence>
<evidence type="ECO:0000256" key="8">
    <source>
        <dbReference type="ARBA" id="ARBA00023047"/>
    </source>
</evidence>
<evidence type="ECO:0000313" key="20">
    <source>
        <dbReference type="Proteomes" id="UP001180481"/>
    </source>
</evidence>